<dbReference type="AlphaFoldDB" id="A0A1H6SYY9"/>
<dbReference type="GO" id="GO:0005829">
    <property type="term" value="C:cytosol"/>
    <property type="evidence" value="ECO:0007669"/>
    <property type="project" value="TreeGrafter"/>
</dbReference>
<evidence type="ECO:0000256" key="1">
    <source>
        <dbReference type="ARBA" id="ARBA00010990"/>
    </source>
</evidence>
<sequence>MGLVYKKILSGDAFLGLWEISESLQELLSTANLSATEKEILSKKVSDRRKKEWLSARCLARTILPAPSEIRYNKHGKPILETGEYHISISHSENYSAVYLNKEKPVGVDIQKIKPDIAKGIDYFLNNQEQLWVDKTDFITLNILWSCKESVFKYVSSYELDIRNQIFCNSFDAQTDGEIEVIIRNENQEILSIHYEVFEDYVLTRTL</sequence>
<protein>
    <submittedName>
        <fullName evidence="4">4'-phosphopantetheinyl transferase superfamily protein</fullName>
    </submittedName>
</protein>
<dbReference type="Pfam" id="PF01648">
    <property type="entry name" value="ACPS"/>
    <property type="match status" value="1"/>
</dbReference>
<dbReference type="GO" id="GO:0000287">
    <property type="term" value="F:magnesium ion binding"/>
    <property type="evidence" value="ECO:0007669"/>
    <property type="project" value="InterPro"/>
</dbReference>
<organism evidence="4 5">
    <name type="scientific">Dyadobacter koreensis</name>
    <dbReference type="NCBI Taxonomy" id="408657"/>
    <lineage>
        <taxon>Bacteria</taxon>
        <taxon>Pseudomonadati</taxon>
        <taxon>Bacteroidota</taxon>
        <taxon>Cytophagia</taxon>
        <taxon>Cytophagales</taxon>
        <taxon>Spirosomataceae</taxon>
        <taxon>Dyadobacter</taxon>
    </lineage>
</organism>
<accession>A0A1H6SYY9</accession>
<dbReference type="InterPro" id="IPR050559">
    <property type="entry name" value="P-Pant_transferase_sf"/>
</dbReference>
<evidence type="ECO:0000256" key="2">
    <source>
        <dbReference type="ARBA" id="ARBA00022679"/>
    </source>
</evidence>
<dbReference type="STRING" id="408657.SAMN04487995_1919"/>
<dbReference type="Gene3D" id="3.90.470.20">
    <property type="entry name" value="4'-phosphopantetheinyl transferase domain"/>
    <property type="match status" value="1"/>
</dbReference>
<dbReference type="GO" id="GO:0008897">
    <property type="term" value="F:holo-[acyl-carrier-protein] synthase activity"/>
    <property type="evidence" value="ECO:0007669"/>
    <property type="project" value="InterPro"/>
</dbReference>
<name>A0A1H6SYY9_9BACT</name>
<feature type="domain" description="4'-phosphopantetheinyl transferase" evidence="3">
    <location>
        <begin position="105"/>
        <end position="204"/>
    </location>
</feature>
<dbReference type="SUPFAM" id="SSF56214">
    <property type="entry name" value="4'-phosphopantetheinyl transferase"/>
    <property type="match status" value="2"/>
</dbReference>
<dbReference type="PANTHER" id="PTHR12215">
    <property type="entry name" value="PHOSPHOPANTETHEINE TRANSFERASE"/>
    <property type="match status" value="1"/>
</dbReference>
<dbReference type="OrthoDB" id="1190494at2"/>
<reference evidence="4 5" key="1">
    <citation type="submission" date="2016-10" db="EMBL/GenBank/DDBJ databases">
        <authorList>
            <person name="de Groot N.N."/>
        </authorList>
    </citation>
    <scope>NUCLEOTIDE SEQUENCE [LARGE SCALE GENOMIC DNA]</scope>
    <source>
        <strain evidence="4 5">DSM 19938</strain>
    </source>
</reference>
<evidence type="ECO:0000259" key="3">
    <source>
        <dbReference type="Pfam" id="PF01648"/>
    </source>
</evidence>
<dbReference type="InterPro" id="IPR037143">
    <property type="entry name" value="4-PPantetheinyl_Trfase_dom_sf"/>
</dbReference>
<dbReference type="GO" id="GO:0019878">
    <property type="term" value="P:lysine biosynthetic process via aminoadipic acid"/>
    <property type="evidence" value="ECO:0007669"/>
    <property type="project" value="TreeGrafter"/>
</dbReference>
<evidence type="ECO:0000313" key="4">
    <source>
        <dbReference type="EMBL" id="SEI73119.1"/>
    </source>
</evidence>
<proteinExistence type="inferred from homology"/>
<dbReference type="Proteomes" id="UP000199532">
    <property type="component" value="Unassembled WGS sequence"/>
</dbReference>
<evidence type="ECO:0000313" key="5">
    <source>
        <dbReference type="Proteomes" id="UP000199532"/>
    </source>
</evidence>
<keyword evidence="2 4" id="KW-0808">Transferase</keyword>
<gene>
    <name evidence="4" type="ORF">SAMN04487995_1919</name>
</gene>
<dbReference type="RefSeq" id="WP_090334940.1">
    <property type="nucleotide sequence ID" value="NZ_FNXY01000003.1"/>
</dbReference>
<dbReference type="EMBL" id="FNXY01000003">
    <property type="protein sequence ID" value="SEI73119.1"/>
    <property type="molecule type" value="Genomic_DNA"/>
</dbReference>
<dbReference type="InterPro" id="IPR008278">
    <property type="entry name" value="4-PPantetheinyl_Trfase_dom"/>
</dbReference>
<keyword evidence="5" id="KW-1185">Reference proteome</keyword>
<dbReference type="PANTHER" id="PTHR12215:SF10">
    <property type="entry name" value="L-AMINOADIPATE-SEMIALDEHYDE DEHYDROGENASE-PHOSPHOPANTETHEINYL TRANSFERASE"/>
    <property type="match status" value="1"/>
</dbReference>
<comment type="similarity">
    <text evidence="1">Belongs to the P-Pant transferase superfamily. Gsp/Sfp/HetI/AcpT family.</text>
</comment>